<dbReference type="EMBL" id="CAIX01000406">
    <property type="protein sequence ID" value="CCI50158.1"/>
    <property type="molecule type" value="Genomic_DNA"/>
</dbReference>
<dbReference type="PANTHER" id="PTHR45919:SF1">
    <property type="entry name" value="GDP-MAN:MAN(3)GLCNAC(2)-PP-DOL ALPHA-1,2-MANNOSYLTRANSFERASE"/>
    <property type="match status" value="1"/>
</dbReference>
<proteinExistence type="inferred from homology"/>
<evidence type="ECO:0000256" key="11">
    <source>
        <dbReference type="ARBA" id="ARBA00045065"/>
    </source>
</evidence>
<dbReference type="Pfam" id="PF15924">
    <property type="entry name" value="ALG11_N"/>
    <property type="match status" value="1"/>
</dbReference>
<dbReference type="InParanoid" id="A0A024GUV7"/>
<feature type="chain" id="PRO_5001532668" description="GDP-Man:Man(3)GlcNAc(2)-PP-Dol alpha-1,2-mannosyltransferase" evidence="13">
    <location>
        <begin position="19"/>
        <end position="482"/>
    </location>
</feature>
<dbReference type="InterPro" id="IPR001296">
    <property type="entry name" value="Glyco_trans_1"/>
</dbReference>
<dbReference type="UniPathway" id="UPA00378"/>
<keyword evidence="9" id="KW-1133">Transmembrane helix</keyword>
<evidence type="ECO:0000256" key="10">
    <source>
        <dbReference type="ARBA" id="ARBA00023136"/>
    </source>
</evidence>
<evidence type="ECO:0000313" key="17">
    <source>
        <dbReference type="Proteomes" id="UP000053237"/>
    </source>
</evidence>
<dbReference type="SUPFAM" id="SSF53756">
    <property type="entry name" value="UDP-Glycosyltransferase/glycogen phosphorylase"/>
    <property type="match status" value="1"/>
</dbReference>
<evidence type="ECO:0000256" key="4">
    <source>
        <dbReference type="ARBA" id="ARBA00022018"/>
    </source>
</evidence>
<evidence type="ECO:0000256" key="8">
    <source>
        <dbReference type="ARBA" id="ARBA00022824"/>
    </source>
</evidence>
<dbReference type="InterPro" id="IPR031814">
    <property type="entry name" value="ALG11_N"/>
</dbReference>
<feature type="domain" description="ALG11 mannosyltransferase N-terminal" evidence="15">
    <location>
        <begin position="46"/>
        <end position="266"/>
    </location>
</feature>
<sequence length="482" mass="55726">MLWPLWLLLPTFVLYVWKKRNEYSRRRYCSALGSSETKDSSPKRTVTVGIFHPYADGGGGGERVLYCALVSLIEHFSVKRPHQHLRIALFMGDGVSKRELIQKAALQFNLPQLTKVEQHLHLVMLTNRELLEPSRYPRFTLFWQSVAHVRVAHHAFRQGERTGYFPQYWIDTTGCPFSYPVAKYFYGCKVIAYVHYPMISSDMTQRVRYRTADFNNDAIIANSSLRSKCKYIYYQLFSGIYYIAGCFTDRVMVNSTWTYEHIRHMWRIEADIVYPPCGDMSNSTDINTERKPWILSISQFRPEKNQLLQLQAMHWLLQNYKDEIDQSFPMMKLVLLGSCRNEDDAKRVDWLREKAKEYGIADNVAFVVNASFQQLTDYLQMCTVGIHTMCKEHFGIGIVEMMAAGLIVVAHNSGGPASDIIQEGTGYLADTVEEYGQHIYNILKTPPLKLVKMQQVSAASVRRRFSDAQFCRKLSGVWDSIM</sequence>
<evidence type="ECO:0000256" key="6">
    <source>
        <dbReference type="ARBA" id="ARBA00022679"/>
    </source>
</evidence>
<name>A0A024GUV7_9STRA</name>
<dbReference type="CDD" id="cd03806">
    <property type="entry name" value="GT4_ALG11-like"/>
    <property type="match status" value="1"/>
</dbReference>
<dbReference type="Pfam" id="PF00534">
    <property type="entry name" value="Glycos_transf_1"/>
    <property type="match status" value="1"/>
</dbReference>
<evidence type="ECO:0000256" key="13">
    <source>
        <dbReference type="SAM" id="SignalP"/>
    </source>
</evidence>
<reference evidence="16 17" key="1">
    <citation type="submission" date="2012-05" db="EMBL/GenBank/DDBJ databases">
        <title>Recombination and specialization in a pathogen metapopulation.</title>
        <authorList>
            <person name="Gardiner A."/>
            <person name="Kemen E."/>
            <person name="Schultz-Larsen T."/>
            <person name="MacLean D."/>
            <person name="Van Oosterhout C."/>
            <person name="Jones J.D.G."/>
        </authorList>
    </citation>
    <scope>NUCLEOTIDE SEQUENCE [LARGE SCALE GENOMIC DNA]</scope>
    <source>
        <strain evidence="16 17">Ac Nc2</strain>
    </source>
</reference>
<evidence type="ECO:0000256" key="1">
    <source>
        <dbReference type="ARBA" id="ARBA00004389"/>
    </source>
</evidence>
<accession>A0A024GUV7</accession>
<keyword evidence="5 12" id="KW-0328">Glycosyltransferase</keyword>
<dbReference type="PANTHER" id="PTHR45919">
    <property type="entry name" value="GDP-MAN:MAN(3)GLCNAC(2)-PP-DOL ALPHA-1,2-MANNOSYLTRANSFERASE"/>
    <property type="match status" value="1"/>
</dbReference>
<comment type="function">
    <text evidence="12">GDP-Man:Man(3)GlcNAc(2)-PP-Dol alpha-1,2-mannosyltransferase that operates in the biosynthetic pathway of dolichol-linked oligosaccharides, the glycan precursors employed in protein asparagine (N)-glycosylation. The assembly of dolichol-linked oligosaccharides begins on the cytosolic side of the endoplasmic reticulum membrane and finishes in its lumen. The sequential addition of sugars to dolichol pyrophosphate produces dolichol-linked oligosaccharides containing fourteen sugars, including two GlcNAcs, nine mannoses and three glucoses. Once assembled, the oligosaccharide is transferred from the lipid to nascent proteins by oligosaccharyltransferases. Catalyzes, on the cytoplasmic face of the endoplasmic reticulum, the addition of the fourth and fifth mannose residues to the dolichol-linked oligosaccharide chain, to produce Man(5)GlcNAc(2)-PP-dolichol core oligosaccharide.</text>
</comment>
<evidence type="ECO:0000256" key="7">
    <source>
        <dbReference type="ARBA" id="ARBA00022692"/>
    </source>
</evidence>
<comment type="subcellular location">
    <subcellularLocation>
        <location evidence="1">Endoplasmic reticulum membrane</location>
        <topology evidence="1">Single-pass membrane protein</topology>
    </subcellularLocation>
</comment>
<dbReference type="Gene3D" id="3.40.50.2000">
    <property type="entry name" value="Glycogen Phosphorylase B"/>
    <property type="match status" value="1"/>
</dbReference>
<evidence type="ECO:0000256" key="3">
    <source>
        <dbReference type="ARBA" id="ARBA00012645"/>
    </source>
</evidence>
<keyword evidence="6 12" id="KW-0808">Transferase</keyword>
<dbReference type="OrthoDB" id="2276068at2759"/>
<organism evidence="16 17">
    <name type="scientific">Albugo candida</name>
    <dbReference type="NCBI Taxonomy" id="65357"/>
    <lineage>
        <taxon>Eukaryota</taxon>
        <taxon>Sar</taxon>
        <taxon>Stramenopiles</taxon>
        <taxon>Oomycota</taxon>
        <taxon>Peronosporomycetes</taxon>
        <taxon>Albuginales</taxon>
        <taxon>Albuginaceae</taxon>
        <taxon>Albugo</taxon>
    </lineage>
</organism>
<dbReference type="GO" id="GO:0005789">
    <property type="term" value="C:endoplasmic reticulum membrane"/>
    <property type="evidence" value="ECO:0007669"/>
    <property type="project" value="UniProtKB-SubCell"/>
</dbReference>
<gene>
    <name evidence="16" type="ORF">BN9_117050</name>
</gene>
<evidence type="ECO:0000256" key="5">
    <source>
        <dbReference type="ARBA" id="ARBA00022676"/>
    </source>
</evidence>
<keyword evidence="7" id="KW-0812">Transmembrane</keyword>
<protein>
    <recommendedName>
        <fullName evidence="4 12">GDP-Man:Man(3)GlcNAc(2)-PP-Dol alpha-1,2-mannosyltransferase</fullName>
        <ecNumber evidence="3 12">2.4.1.131</ecNumber>
    </recommendedName>
</protein>
<evidence type="ECO:0000256" key="9">
    <source>
        <dbReference type="ARBA" id="ARBA00022989"/>
    </source>
</evidence>
<feature type="signal peptide" evidence="13">
    <location>
        <begin position="1"/>
        <end position="18"/>
    </location>
</feature>
<dbReference type="AlphaFoldDB" id="A0A024GUV7"/>
<evidence type="ECO:0000259" key="14">
    <source>
        <dbReference type="Pfam" id="PF00534"/>
    </source>
</evidence>
<evidence type="ECO:0000313" key="16">
    <source>
        <dbReference type="EMBL" id="CCI50158.1"/>
    </source>
</evidence>
<dbReference type="InterPro" id="IPR038013">
    <property type="entry name" value="ALG11"/>
</dbReference>
<keyword evidence="17" id="KW-1185">Reference proteome</keyword>
<keyword evidence="10" id="KW-0472">Membrane</keyword>
<dbReference type="Proteomes" id="UP000053237">
    <property type="component" value="Unassembled WGS sequence"/>
</dbReference>
<keyword evidence="13" id="KW-0732">Signal</keyword>
<dbReference type="GO" id="GO:0006487">
    <property type="term" value="P:protein N-linked glycosylation"/>
    <property type="evidence" value="ECO:0007669"/>
    <property type="project" value="TreeGrafter"/>
</dbReference>
<comment type="caution">
    <text evidence="16">The sequence shown here is derived from an EMBL/GenBank/DDBJ whole genome shotgun (WGS) entry which is preliminary data.</text>
</comment>
<evidence type="ECO:0000256" key="12">
    <source>
        <dbReference type="RuleBase" id="RU367051"/>
    </source>
</evidence>
<comment type="pathway">
    <text evidence="2 12">Protein modification; protein glycosylation.</text>
</comment>
<evidence type="ECO:0000259" key="15">
    <source>
        <dbReference type="Pfam" id="PF15924"/>
    </source>
</evidence>
<dbReference type="EC" id="2.4.1.131" evidence="3 12"/>
<comment type="similarity">
    <text evidence="12">Belongs to the glycosyltransferase group 1 family. Glycosyltransferase 4 subfamily.</text>
</comment>
<feature type="domain" description="Glycosyl transferase family 1" evidence="14">
    <location>
        <begin position="289"/>
        <end position="446"/>
    </location>
</feature>
<keyword evidence="8 12" id="KW-0256">Endoplasmic reticulum</keyword>
<dbReference type="GO" id="GO:0004377">
    <property type="term" value="F:GDP-Man:Man(3)GlcNAc(2)-PP-Dol alpha-1,2-mannosyltransferase activity"/>
    <property type="evidence" value="ECO:0007669"/>
    <property type="project" value="UniProtKB-UniRule"/>
</dbReference>
<evidence type="ECO:0000256" key="2">
    <source>
        <dbReference type="ARBA" id="ARBA00004922"/>
    </source>
</evidence>
<comment type="catalytic activity">
    <reaction evidence="11 12">
        <text>an alpha-D-Man-(1-&gt;3)-[alpha-D-Man-(1-&gt;6)]-beta-D-Man-(1-&gt;4)-beta-D-GlcNAc-(1-&gt;4)-alpha-D-GlcNAc-diphospho-di-trans,poly-cis-dolichol + 2 GDP-alpha-D-mannose = an alpha-D-Man-(1-&gt;2)-alpha-D-Man-(1-&gt;2)-alpha-D-Man-(1-&gt;3)-[alpha-D-Man-(1-&gt;6)]-beta-D-Man-(1-&gt;4)-beta-D-GlcNAc-(1-&gt;4)-alpha-D-GlcNAc-diphospho-di-trans,poly-cis-dolichol + 2 GDP + 2 H(+)</text>
        <dbReference type="Rhea" id="RHEA:29523"/>
        <dbReference type="Rhea" id="RHEA-COMP:19515"/>
        <dbReference type="Rhea" id="RHEA-COMP:19516"/>
        <dbReference type="ChEBI" id="CHEBI:15378"/>
        <dbReference type="ChEBI" id="CHEBI:57527"/>
        <dbReference type="ChEBI" id="CHEBI:58189"/>
        <dbReference type="ChEBI" id="CHEBI:132511"/>
        <dbReference type="ChEBI" id="CHEBI:132515"/>
        <dbReference type="EC" id="2.4.1.131"/>
    </reaction>
    <physiologicalReaction direction="left-to-right" evidence="11 12">
        <dbReference type="Rhea" id="RHEA:29524"/>
    </physiologicalReaction>
</comment>
<dbReference type="STRING" id="65357.A0A024GUV7"/>